<sequence length="710" mass="77717">MRNRHGSAAATAYAAVVAAAAAASMPSAVRGGWIDPDTPEEFRTTKSLLDGSEYRLVMSDEFETPGRTFADGHDPTWTALDKSDDDYSASGGGSLHFYNSSSVTTKNGYLQISTTLEETKWNQYDDIKEEWKPQMKHFKSGMVQSWEKFCFTGGIVEVDIVLPGDPYIGGLWPAIWLLGNIGRATYEASTNNIWPWSYDECDRSLQRKQSISACDEANHYGMNPRQGRGATEIDILEGMMGDPEGQYLPSTDPPVALPYADMTLQVAPGVPENRPMSGFQPMRNDSLTPDGHTELMAQTWYEGLEVEGNTTLNPFFYGTYLGETKPEEPVTRTKEEAFQADAVGAMHQLTPAHFKKNHKFRLEWRPGRGGRLDWYAQSHANSQGKDGYLMGDGKGEDWVKAYTLKDESLANLMGSKIPQEPSYLIFNIAISSTWGFPNSIPDWCEKCYDCSNSTCACAFHPGFCNMMKGGVKMLIDSVRVYQKDNAAGDGTGGQNQTVGCDPLEFPTREYIKGHGYRYMRHPPFSYEDDGPLKYEIDVGGGECESDVDCGGTSTRPVAPKASTGGGAKEERRTSLSEERGKCVPSDFVTGLFRRGSVLPTYACECYHGYTGPNCLAHAHFDESVSAYALRRSTDLGASFTLPRVTPFMVASAIALAVLLIGALVMHIIRDRNERMGAMMSATVGRRGSGGNRGSNGEAGGVMMVSGGFAT</sequence>
<dbReference type="InterPro" id="IPR005629">
    <property type="entry name" value="Skn1/Kre6/Sbg1"/>
</dbReference>
<evidence type="ECO:0000256" key="10">
    <source>
        <dbReference type="SAM" id="MobiDB-lite"/>
    </source>
</evidence>
<feature type="transmembrane region" description="Helical" evidence="11">
    <location>
        <begin position="647"/>
        <end position="668"/>
    </location>
</feature>
<evidence type="ECO:0000259" key="13">
    <source>
        <dbReference type="PROSITE" id="PS51762"/>
    </source>
</evidence>
<comment type="subcellular location">
    <subcellularLocation>
        <location evidence="1">Membrane</location>
        <topology evidence="1">Single-pass type II membrane protein</topology>
    </subcellularLocation>
</comment>
<evidence type="ECO:0000256" key="8">
    <source>
        <dbReference type="ARBA" id="ARBA00023180"/>
    </source>
</evidence>
<dbReference type="GO" id="GO:0015926">
    <property type="term" value="F:glucosidase activity"/>
    <property type="evidence" value="ECO:0007669"/>
    <property type="project" value="TreeGrafter"/>
</dbReference>
<comment type="similarity">
    <text evidence="2">Belongs to the SKN1/KRE6 family.</text>
</comment>
<feature type="compositionally biased region" description="Basic and acidic residues" evidence="10">
    <location>
        <begin position="567"/>
        <end position="579"/>
    </location>
</feature>
<keyword evidence="12" id="KW-0732">Signal</keyword>
<dbReference type="PROSITE" id="PS00022">
    <property type="entry name" value="EGF_1"/>
    <property type="match status" value="1"/>
</dbReference>
<evidence type="ECO:0000256" key="12">
    <source>
        <dbReference type="SAM" id="SignalP"/>
    </source>
</evidence>
<evidence type="ECO:0000256" key="3">
    <source>
        <dbReference type="ARBA" id="ARBA00022692"/>
    </source>
</evidence>
<reference evidence="14" key="1">
    <citation type="submission" date="2021-01" db="EMBL/GenBank/DDBJ databases">
        <authorList>
            <person name="Corre E."/>
            <person name="Pelletier E."/>
            <person name="Niang G."/>
            <person name="Scheremetjew M."/>
            <person name="Finn R."/>
            <person name="Kale V."/>
            <person name="Holt S."/>
            <person name="Cochrane G."/>
            <person name="Meng A."/>
            <person name="Brown T."/>
            <person name="Cohen L."/>
        </authorList>
    </citation>
    <scope>NUCLEOTIDE SEQUENCE</scope>
    <source>
        <strain evidence="14">Grunow 1884</strain>
    </source>
</reference>
<accession>A0A7S2EFL5</accession>
<evidence type="ECO:0000313" key="14">
    <source>
        <dbReference type="EMBL" id="CAD9333604.1"/>
    </source>
</evidence>
<dbReference type="InterPro" id="IPR013320">
    <property type="entry name" value="ConA-like_dom_sf"/>
</dbReference>
<evidence type="ECO:0000256" key="9">
    <source>
        <dbReference type="ARBA" id="ARBA00023316"/>
    </source>
</evidence>
<dbReference type="GO" id="GO:0071555">
    <property type="term" value="P:cell wall organization"/>
    <property type="evidence" value="ECO:0007669"/>
    <property type="project" value="UniProtKB-KW"/>
</dbReference>
<dbReference type="GO" id="GO:0006078">
    <property type="term" value="P:(1-&gt;6)-beta-D-glucan biosynthetic process"/>
    <property type="evidence" value="ECO:0007669"/>
    <property type="project" value="TreeGrafter"/>
</dbReference>
<feature type="domain" description="GH16" evidence="13">
    <location>
        <begin position="31"/>
        <end position="407"/>
    </location>
</feature>
<keyword evidence="3 11" id="KW-0812">Transmembrane</keyword>
<dbReference type="PANTHER" id="PTHR31361">
    <property type="entry name" value="BETA-GLUCAN SYNTHESIS-ASSOCIATED PROTEIN KRE6-RELATED"/>
    <property type="match status" value="1"/>
</dbReference>
<feature type="chain" id="PRO_5031511904" description="GH16 domain-containing protein" evidence="12">
    <location>
        <begin position="32"/>
        <end position="710"/>
    </location>
</feature>
<evidence type="ECO:0000256" key="6">
    <source>
        <dbReference type="ARBA" id="ARBA00023136"/>
    </source>
</evidence>
<keyword evidence="4" id="KW-0735">Signal-anchor</keyword>
<dbReference type="InterPro" id="IPR000742">
    <property type="entry name" value="EGF"/>
</dbReference>
<proteinExistence type="inferred from homology"/>
<keyword evidence="7" id="KW-1015">Disulfide bond</keyword>
<evidence type="ECO:0000256" key="7">
    <source>
        <dbReference type="ARBA" id="ARBA00023157"/>
    </source>
</evidence>
<name>A0A7S2EFL5_TRICV</name>
<dbReference type="GO" id="GO:0005886">
    <property type="term" value="C:plasma membrane"/>
    <property type="evidence" value="ECO:0007669"/>
    <property type="project" value="TreeGrafter"/>
</dbReference>
<keyword evidence="9" id="KW-0961">Cell wall biogenesis/degradation</keyword>
<dbReference type="PROSITE" id="PS51762">
    <property type="entry name" value="GH16_2"/>
    <property type="match status" value="1"/>
</dbReference>
<dbReference type="PANTHER" id="PTHR31361:SF1">
    <property type="entry name" value="BETA-GLUCAN SYNTHESIS-ASSOCIATED PROTEIN KRE6-RELATED"/>
    <property type="match status" value="1"/>
</dbReference>
<dbReference type="InterPro" id="IPR000757">
    <property type="entry name" value="Beta-glucanase-like"/>
</dbReference>
<dbReference type="Pfam" id="PF03935">
    <property type="entry name" value="SKN1_KRE6_Sbg1"/>
    <property type="match status" value="1"/>
</dbReference>
<organism evidence="14">
    <name type="scientific">Trieres chinensis</name>
    <name type="common">Marine centric diatom</name>
    <name type="synonym">Odontella sinensis</name>
    <dbReference type="NCBI Taxonomy" id="1514140"/>
    <lineage>
        <taxon>Eukaryota</taxon>
        <taxon>Sar</taxon>
        <taxon>Stramenopiles</taxon>
        <taxon>Ochrophyta</taxon>
        <taxon>Bacillariophyta</taxon>
        <taxon>Mediophyceae</taxon>
        <taxon>Biddulphiophycidae</taxon>
        <taxon>Eupodiscales</taxon>
        <taxon>Parodontellaceae</taxon>
        <taxon>Trieres</taxon>
    </lineage>
</organism>
<evidence type="ECO:0000256" key="4">
    <source>
        <dbReference type="ARBA" id="ARBA00022968"/>
    </source>
</evidence>
<protein>
    <recommendedName>
        <fullName evidence="13">GH16 domain-containing protein</fullName>
    </recommendedName>
</protein>
<evidence type="ECO:0000256" key="5">
    <source>
        <dbReference type="ARBA" id="ARBA00022989"/>
    </source>
</evidence>
<keyword evidence="8" id="KW-0325">Glycoprotein</keyword>
<keyword evidence="5 11" id="KW-1133">Transmembrane helix</keyword>
<dbReference type="PROSITE" id="PS01186">
    <property type="entry name" value="EGF_2"/>
    <property type="match status" value="1"/>
</dbReference>
<evidence type="ECO:0000256" key="11">
    <source>
        <dbReference type="SAM" id="Phobius"/>
    </source>
</evidence>
<keyword evidence="6 11" id="KW-0472">Membrane</keyword>
<dbReference type="GO" id="GO:0005789">
    <property type="term" value="C:endoplasmic reticulum membrane"/>
    <property type="evidence" value="ECO:0007669"/>
    <property type="project" value="TreeGrafter"/>
</dbReference>
<gene>
    <name evidence="14" type="ORF">OSIN01602_LOCUS7194</name>
</gene>
<dbReference type="EMBL" id="HBGO01012913">
    <property type="protein sequence ID" value="CAD9333604.1"/>
    <property type="molecule type" value="Transcribed_RNA"/>
</dbReference>
<dbReference type="AlphaFoldDB" id="A0A7S2EFL5"/>
<evidence type="ECO:0000256" key="1">
    <source>
        <dbReference type="ARBA" id="ARBA00004606"/>
    </source>
</evidence>
<feature type="region of interest" description="Disordered" evidence="10">
    <location>
        <begin position="548"/>
        <end position="579"/>
    </location>
</feature>
<dbReference type="Gene3D" id="2.60.120.200">
    <property type="match status" value="1"/>
</dbReference>
<dbReference type="SUPFAM" id="SSF49899">
    <property type="entry name" value="Concanavalin A-like lectins/glucanases"/>
    <property type="match status" value="1"/>
</dbReference>
<evidence type="ECO:0000256" key="2">
    <source>
        <dbReference type="ARBA" id="ARBA00010962"/>
    </source>
</evidence>
<feature type="signal peptide" evidence="12">
    <location>
        <begin position="1"/>
        <end position="31"/>
    </location>
</feature>